<keyword evidence="2" id="KW-0472">Membrane</keyword>
<keyword evidence="2" id="KW-1133">Transmembrane helix</keyword>
<dbReference type="EMBL" id="JARK01000170">
    <property type="protein sequence ID" value="EYC41402.1"/>
    <property type="molecule type" value="Genomic_DNA"/>
</dbReference>
<protein>
    <submittedName>
        <fullName evidence="3">Uncharacterized protein</fullName>
    </submittedName>
</protein>
<organism evidence="3 4">
    <name type="scientific">Ancylostoma ceylanicum</name>
    <dbReference type="NCBI Taxonomy" id="53326"/>
    <lineage>
        <taxon>Eukaryota</taxon>
        <taxon>Metazoa</taxon>
        <taxon>Ecdysozoa</taxon>
        <taxon>Nematoda</taxon>
        <taxon>Chromadorea</taxon>
        <taxon>Rhabditida</taxon>
        <taxon>Rhabditina</taxon>
        <taxon>Rhabditomorpha</taxon>
        <taxon>Strongyloidea</taxon>
        <taxon>Ancylostomatidae</taxon>
        <taxon>Ancylostomatinae</taxon>
        <taxon>Ancylostoma</taxon>
    </lineage>
</organism>
<feature type="region of interest" description="Disordered" evidence="1">
    <location>
        <begin position="1"/>
        <end position="21"/>
    </location>
</feature>
<keyword evidence="4" id="KW-1185">Reference proteome</keyword>
<evidence type="ECO:0000256" key="1">
    <source>
        <dbReference type="SAM" id="MobiDB-lite"/>
    </source>
</evidence>
<name>A0A016WQ55_9BILA</name>
<sequence>MASAESGSGSRRRDHSPRSDVLEEEVVRKAAGNNVNVYYYIGDGYRDMFVAVGFLLGSIVATGGFTAYENISLTLGVITIFFKIFVSVVAYVATAKRNGKIMIFAAICGVGRSARYA</sequence>
<evidence type="ECO:0000256" key="2">
    <source>
        <dbReference type="SAM" id="Phobius"/>
    </source>
</evidence>
<evidence type="ECO:0000313" key="4">
    <source>
        <dbReference type="Proteomes" id="UP000024635"/>
    </source>
</evidence>
<keyword evidence="2" id="KW-0812">Transmembrane</keyword>
<proteinExistence type="predicted"/>
<gene>
    <name evidence="3" type="primary">Acey_s0570.g109</name>
    <name evidence="3" type="ORF">Y032_0570g109</name>
</gene>
<feature type="transmembrane region" description="Helical" evidence="2">
    <location>
        <begin position="73"/>
        <end position="93"/>
    </location>
</feature>
<dbReference type="OrthoDB" id="5870409at2759"/>
<evidence type="ECO:0000313" key="3">
    <source>
        <dbReference type="EMBL" id="EYC41402.1"/>
    </source>
</evidence>
<comment type="caution">
    <text evidence="3">The sequence shown here is derived from an EMBL/GenBank/DDBJ whole genome shotgun (WGS) entry which is preliminary data.</text>
</comment>
<reference evidence="4" key="1">
    <citation type="journal article" date="2015" name="Nat. Genet.">
        <title>The genome and transcriptome of the zoonotic hookworm Ancylostoma ceylanicum identify infection-specific gene families.</title>
        <authorList>
            <person name="Schwarz E.M."/>
            <person name="Hu Y."/>
            <person name="Antoshechkin I."/>
            <person name="Miller M.M."/>
            <person name="Sternberg P.W."/>
            <person name="Aroian R.V."/>
        </authorList>
    </citation>
    <scope>NUCLEOTIDE SEQUENCE</scope>
    <source>
        <strain evidence="4">HY135</strain>
    </source>
</reference>
<accession>A0A016WQ55</accession>
<feature type="transmembrane region" description="Helical" evidence="2">
    <location>
        <begin position="48"/>
        <end position="67"/>
    </location>
</feature>
<dbReference type="AlphaFoldDB" id="A0A016WQ55"/>
<dbReference type="Proteomes" id="UP000024635">
    <property type="component" value="Unassembled WGS sequence"/>
</dbReference>